<feature type="domain" description="Calcineurin-like phosphoesterase" evidence="2">
    <location>
        <begin position="60"/>
        <end position="319"/>
    </location>
</feature>
<dbReference type="Proteomes" id="UP000807306">
    <property type="component" value="Unassembled WGS sequence"/>
</dbReference>
<protein>
    <submittedName>
        <fullName evidence="3">Metallo-dependent phosphatase</fullName>
    </submittedName>
</protein>
<gene>
    <name evidence="3" type="ORF">CPB83DRAFT_548665</name>
</gene>
<evidence type="ECO:0000259" key="2">
    <source>
        <dbReference type="Pfam" id="PF00149"/>
    </source>
</evidence>
<dbReference type="CDD" id="cd07383">
    <property type="entry name" value="MPP_Dcr2"/>
    <property type="match status" value="1"/>
</dbReference>
<dbReference type="Pfam" id="PF00149">
    <property type="entry name" value="Metallophos"/>
    <property type="match status" value="1"/>
</dbReference>
<dbReference type="GO" id="GO:0016788">
    <property type="term" value="F:hydrolase activity, acting on ester bonds"/>
    <property type="evidence" value="ECO:0007669"/>
    <property type="project" value="TreeGrafter"/>
</dbReference>
<accession>A0A9P6EA84</accession>
<feature type="signal peptide" evidence="1">
    <location>
        <begin position="1"/>
        <end position="23"/>
    </location>
</feature>
<dbReference type="PANTHER" id="PTHR32440:SF11">
    <property type="entry name" value="METALLOPHOSPHOESTERASE DOMAIN-CONTAINING PROTEIN"/>
    <property type="match status" value="1"/>
</dbReference>
<keyword evidence="4" id="KW-1185">Reference proteome</keyword>
<evidence type="ECO:0000313" key="3">
    <source>
        <dbReference type="EMBL" id="KAF9525411.1"/>
    </source>
</evidence>
<evidence type="ECO:0000313" key="4">
    <source>
        <dbReference type="Proteomes" id="UP000807306"/>
    </source>
</evidence>
<dbReference type="PROSITE" id="PS51257">
    <property type="entry name" value="PROKAR_LIPOPROTEIN"/>
    <property type="match status" value="1"/>
</dbReference>
<comment type="caution">
    <text evidence="3">The sequence shown here is derived from an EMBL/GenBank/DDBJ whole genome shotgun (WGS) entry which is preliminary data.</text>
</comment>
<reference evidence="3" key="1">
    <citation type="submission" date="2020-11" db="EMBL/GenBank/DDBJ databases">
        <authorList>
            <consortium name="DOE Joint Genome Institute"/>
            <person name="Ahrendt S."/>
            <person name="Riley R."/>
            <person name="Andreopoulos W."/>
            <person name="Labutti K."/>
            <person name="Pangilinan J."/>
            <person name="Ruiz-Duenas F.J."/>
            <person name="Barrasa J.M."/>
            <person name="Sanchez-Garcia M."/>
            <person name="Camarero S."/>
            <person name="Miyauchi S."/>
            <person name="Serrano A."/>
            <person name="Linde D."/>
            <person name="Babiker R."/>
            <person name="Drula E."/>
            <person name="Ayuso-Fernandez I."/>
            <person name="Pacheco R."/>
            <person name="Padilla G."/>
            <person name="Ferreira P."/>
            <person name="Barriuso J."/>
            <person name="Kellner H."/>
            <person name="Castanera R."/>
            <person name="Alfaro M."/>
            <person name="Ramirez L."/>
            <person name="Pisabarro A.G."/>
            <person name="Kuo A."/>
            <person name="Tritt A."/>
            <person name="Lipzen A."/>
            <person name="He G."/>
            <person name="Yan M."/>
            <person name="Ng V."/>
            <person name="Cullen D."/>
            <person name="Martin F."/>
            <person name="Rosso M.-N."/>
            <person name="Henrissat B."/>
            <person name="Hibbett D."/>
            <person name="Martinez A.T."/>
            <person name="Grigoriev I.V."/>
        </authorList>
    </citation>
    <scope>NUCLEOTIDE SEQUENCE</scope>
    <source>
        <strain evidence="3">CBS 506.95</strain>
    </source>
</reference>
<dbReference type="EMBL" id="MU157884">
    <property type="protein sequence ID" value="KAF9525411.1"/>
    <property type="molecule type" value="Genomic_DNA"/>
</dbReference>
<dbReference type="InterPro" id="IPR029052">
    <property type="entry name" value="Metallo-depent_PP-like"/>
</dbReference>
<dbReference type="GO" id="GO:0005737">
    <property type="term" value="C:cytoplasm"/>
    <property type="evidence" value="ECO:0007669"/>
    <property type="project" value="TreeGrafter"/>
</dbReference>
<dbReference type="Gene3D" id="3.60.21.10">
    <property type="match status" value="1"/>
</dbReference>
<dbReference type="SUPFAM" id="SSF56300">
    <property type="entry name" value="Metallo-dependent phosphatases"/>
    <property type="match status" value="1"/>
</dbReference>
<dbReference type="OrthoDB" id="783096at2759"/>
<keyword evidence="1" id="KW-0732">Signal</keyword>
<dbReference type="AlphaFoldDB" id="A0A9P6EA84"/>
<organism evidence="3 4">
    <name type="scientific">Crepidotus variabilis</name>
    <dbReference type="NCBI Taxonomy" id="179855"/>
    <lineage>
        <taxon>Eukaryota</taxon>
        <taxon>Fungi</taxon>
        <taxon>Dikarya</taxon>
        <taxon>Basidiomycota</taxon>
        <taxon>Agaricomycotina</taxon>
        <taxon>Agaricomycetes</taxon>
        <taxon>Agaricomycetidae</taxon>
        <taxon>Agaricales</taxon>
        <taxon>Agaricineae</taxon>
        <taxon>Crepidotaceae</taxon>
        <taxon>Crepidotus</taxon>
    </lineage>
</organism>
<name>A0A9P6EA84_9AGAR</name>
<dbReference type="PANTHER" id="PTHR32440">
    <property type="entry name" value="PHOSPHATASE DCR2-RELATED-RELATED"/>
    <property type="match status" value="1"/>
</dbReference>
<sequence length="394" mass="43619">MKNNDFSLFCLSASVIFFASCSALSPNDPGAEASQNTWNLPLDPFPTKPRVTFNKDGTLKLTVFSDLHYGENPWDDWGPEQDKNSTRLIKRILAEEKPDFAIINGDLVTGENTFRANVTQLLDQIVGPFNLARVPFTATYGNHDNQGNITHFEEILHLQKASRYAYVRSSPAGVGGEGGQGNYWVPIYHTPQDNNPVLILWFFDSRGGVYPNPESNKAMPDWVDSTVGPWIEGEVIKMEAAWGPSTDRAALAFVHIPPHAIQAVQSKVNAQTNPGLNDDKLGSGSVQDSAAVDNDGPFWDSLTSNIKNLRAIISGHDHGNEWCAREPTKNVIFCFNKHSGYGGYDSAGWGHGVRNLLFRTPEPTASVETWIRLEEGEERARVTLDDKYDSTTNH</sequence>
<dbReference type="InterPro" id="IPR004843">
    <property type="entry name" value="Calcineurin-like_PHP"/>
</dbReference>
<feature type="chain" id="PRO_5040452218" evidence="1">
    <location>
        <begin position="24"/>
        <end position="394"/>
    </location>
</feature>
<evidence type="ECO:0000256" key="1">
    <source>
        <dbReference type="SAM" id="SignalP"/>
    </source>
</evidence>
<proteinExistence type="predicted"/>